<sequence>MSMATEGLHSRSTTQDDNKPRTLYVGNLDASASEELILALFGVIGPVKGCKIIHENVFLGAGSGSAGVSSLSGGHREEQSSTLLEFSECLISLKPPAACQVA</sequence>
<evidence type="ECO:0000256" key="2">
    <source>
        <dbReference type="SAM" id="MobiDB-lite"/>
    </source>
</evidence>
<dbReference type="AlphaFoldDB" id="A0A7R9BN53"/>
<evidence type="ECO:0000313" key="5">
    <source>
        <dbReference type="Proteomes" id="UP000678499"/>
    </source>
</evidence>
<dbReference type="OrthoDB" id="6380505at2759"/>
<evidence type="ECO:0000313" key="4">
    <source>
        <dbReference type="EMBL" id="CAD7277037.1"/>
    </source>
</evidence>
<proteinExistence type="predicted"/>
<organism evidence="4">
    <name type="scientific">Notodromas monacha</name>
    <dbReference type="NCBI Taxonomy" id="399045"/>
    <lineage>
        <taxon>Eukaryota</taxon>
        <taxon>Metazoa</taxon>
        <taxon>Ecdysozoa</taxon>
        <taxon>Arthropoda</taxon>
        <taxon>Crustacea</taxon>
        <taxon>Oligostraca</taxon>
        <taxon>Ostracoda</taxon>
        <taxon>Podocopa</taxon>
        <taxon>Podocopida</taxon>
        <taxon>Cypridocopina</taxon>
        <taxon>Cypridoidea</taxon>
        <taxon>Cyprididae</taxon>
        <taxon>Notodromas</taxon>
    </lineage>
</organism>
<keyword evidence="1" id="KW-0694">RNA-binding</keyword>
<dbReference type="InterPro" id="IPR035979">
    <property type="entry name" value="RBD_domain_sf"/>
</dbReference>
<evidence type="ECO:0000256" key="1">
    <source>
        <dbReference type="ARBA" id="ARBA00022884"/>
    </source>
</evidence>
<dbReference type="SUPFAM" id="SSF54928">
    <property type="entry name" value="RNA-binding domain, RBD"/>
    <property type="match status" value="1"/>
</dbReference>
<dbReference type="GO" id="GO:0003723">
    <property type="term" value="F:RNA binding"/>
    <property type="evidence" value="ECO:0007669"/>
    <property type="project" value="UniProtKB-KW"/>
</dbReference>
<name>A0A7R9BN53_9CRUS</name>
<protein>
    <recommendedName>
        <fullName evidence="3">RRM domain-containing protein</fullName>
    </recommendedName>
</protein>
<dbReference type="InterPro" id="IPR000504">
    <property type="entry name" value="RRM_dom"/>
</dbReference>
<dbReference type="EMBL" id="CAJPEX010000778">
    <property type="protein sequence ID" value="CAG0917189.1"/>
    <property type="molecule type" value="Genomic_DNA"/>
</dbReference>
<feature type="region of interest" description="Disordered" evidence="2">
    <location>
        <begin position="1"/>
        <end position="22"/>
    </location>
</feature>
<dbReference type="InterPro" id="IPR012677">
    <property type="entry name" value="Nucleotide-bd_a/b_plait_sf"/>
</dbReference>
<accession>A0A7R9BN53</accession>
<evidence type="ECO:0000259" key="3">
    <source>
        <dbReference type="Pfam" id="PF00076"/>
    </source>
</evidence>
<keyword evidence="5" id="KW-1185">Reference proteome</keyword>
<dbReference type="Pfam" id="PF00076">
    <property type="entry name" value="RRM_1"/>
    <property type="match status" value="1"/>
</dbReference>
<dbReference type="Proteomes" id="UP000678499">
    <property type="component" value="Unassembled WGS sequence"/>
</dbReference>
<feature type="domain" description="RRM" evidence="3">
    <location>
        <begin position="23"/>
        <end position="55"/>
    </location>
</feature>
<gene>
    <name evidence="4" type="ORF">NMOB1V02_LOCUS4779</name>
</gene>
<dbReference type="EMBL" id="OA882815">
    <property type="protein sequence ID" value="CAD7277037.1"/>
    <property type="molecule type" value="Genomic_DNA"/>
</dbReference>
<reference evidence="4" key="1">
    <citation type="submission" date="2020-11" db="EMBL/GenBank/DDBJ databases">
        <authorList>
            <person name="Tran Van P."/>
        </authorList>
    </citation>
    <scope>NUCLEOTIDE SEQUENCE</scope>
</reference>
<dbReference type="Gene3D" id="3.30.70.330">
    <property type="match status" value="1"/>
</dbReference>